<evidence type="ECO:0000313" key="2">
    <source>
        <dbReference type="EMBL" id="RDX67229.1"/>
    </source>
</evidence>
<accession>A0A371EMV3</accession>
<dbReference type="EMBL" id="QJKJ01013092">
    <property type="protein sequence ID" value="RDX67229.1"/>
    <property type="molecule type" value="Genomic_DNA"/>
</dbReference>
<gene>
    <name evidence="2" type="ORF">CR513_53916</name>
</gene>
<comment type="caution">
    <text evidence="2">The sequence shown here is derived from an EMBL/GenBank/DDBJ whole genome shotgun (WGS) entry which is preliminary data.</text>
</comment>
<feature type="non-terminal residue" evidence="2">
    <location>
        <position position="1"/>
    </location>
</feature>
<name>A0A371EMV3_MUCPR</name>
<dbReference type="Proteomes" id="UP000257109">
    <property type="component" value="Unassembled WGS sequence"/>
</dbReference>
<reference evidence="2" key="1">
    <citation type="submission" date="2018-05" db="EMBL/GenBank/DDBJ databases">
        <title>Draft genome of Mucuna pruriens seed.</title>
        <authorList>
            <person name="Nnadi N.E."/>
            <person name="Vos R."/>
            <person name="Hasami M.H."/>
            <person name="Devisetty U.K."/>
            <person name="Aguiy J.C."/>
        </authorList>
    </citation>
    <scope>NUCLEOTIDE SEQUENCE [LARGE SCALE GENOMIC DNA]</scope>
    <source>
        <strain evidence="2">JCA_2017</strain>
    </source>
</reference>
<proteinExistence type="predicted"/>
<dbReference type="AlphaFoldDB" id="A0A371EMV3"/>
<feature type="compositionally biased region" description="Basic and acidic residues" evidence="1">
    <location>
        <begin position="74"/>
        <end position="83"/>
    </location>
</feature>
<protein>
    <submittedName>
        <fullName evidence="2">Uncharacterized protein</fullName>
    </submittedName>
</protein>
<feature type="region of interest" description="Disordered" evidence="1">
    <location>
        <begin position="74"/>
        <end position="98"/>
    </location>
</feature>
<organism evidence="2 3">
    <name type="scientific">Mucuna pruriens</name>
    <name type="common">Velvet bean</name>
    <name type="synonym">Dolichos pruriens</name>
    <dbReference type="NCBI Taxonomy" id="157652"/>
    <lineage>
        <taxon>Eukaryota</taxon>
        <taxon>Viridiplantae</taxon>
        <taxon>Streptophyta</taxon>
        <taxon>Embryophyta</taxon>
        <taxon>Tracheophyta</taxon>
        <taxon>Spermatophyta</taxon>
        <taxon>Magnoliopsida</taxon>
        <taxon>eudicotyledons</taxon>
        <taxon>Gunneridae</taxon>
        <taxon>Pentapetalae</taxon>
        <taxon>rosids</taxon>
        <taxon>fabids</taxon>
        <taxon>Fabales</taxon>
        <taxon>Fabaceae</taxon>
        <taxon>Papilionoideae</taxon>
        <taxon>50 kb inversion clade</taxon>
        <taxon>NPAAA clade</taxon>
        <taxon>indigoferoid/millettioid clade</taxon>
        <taxon>Phaseoleae</taxon>
        <taxon>Mucuna</taxon>
    </lineage>
</organism>
<evidence type="ECO:0000313" key="3">
    <source>
        <dbReference type="Proteomes" id="UP000257109"/>
    </source>
</evidence>
<evidence type="ECO:0000256" key="1">
    <source>
        <dbReference type="SAM" id="MobiDB-lite"/>
    </source>
</evidence>
<dbReference type="Pfam" id="PF14223">
    <property type="entry name" value="Retrotran_gag_2"/>
    <property type="match status" value="1"/>
</dbReference>
<keyword evidence="3" id="KW-1185">Reference proteome</keyword>
<sequence length="98" mass="10897">MLAAFGFQNMLEVVTTRLAEPGRNVTKEQQQKLNSKARFLMYQCVTPKIFNKISNVSTSKDAWAILVKIYGDGEKNKKGKDLRSANGGQDIENSATTI</sequence>
<dbReference type="OrthoDB" id="2783063at2759"/>